<proteinExistence type="predicted"/>
<dbReference type="PANTHER" id="PTHR30055">
    <property type="entry name" value="HTH-TYPE TRANSCRIPTIONAL REGULATOR RUTR"/>
    <property type="match status" value="1"/>
</dbReference>
<dbReference type="GO" id="GO:0003700">
    <property type="term" value="F:DNA-binding transcription factor activity"/>
    <property type="evidence" value="ECO:0007669"/>
    <property type="project" value="TreeGrafter"/>
</dbReference>
<dbReference type="PRINTS" id="PR00455">
    <property type="entry name" value="HTHTETR"/>
</dbReference>
<keyword evidence="2 4" id="KW-0238">DNA-binding</keyword>
<evidence type="ECO:0000256" key="5">
    <source>
        <dbReference type="SAM" id="MobiDB-lite"/>
    </source>
</evidence>
<evidence type="ECO:0000256" key="4">
    <source>
        <dbReference type="PROSITE-ProRule" id="PRU00335"/>
    </source>
</evidence>
<evidence type="ECO:0000256" key="1">
    <source>
        <dbReference type="ARBA" id="ARBA00023015"/>
    </source>
</evidence>
<feature type="domain" description="HTH tetR-type" evidence="6">
    <location>
        <begin position="35"/>
        <end position="95"/>
    </location>
</feature>
<feature type="domain" description="HTH tetR-type" evidence="6">
    <location>
        <begin position="254"/>
        <end position="314"/>
    </location>
</feature>
<dbReference type="EMBL" id="SRXW01000004">
    <property type="protein sequence ID" value="TGY87749.1"/>
    <property type="molecule type" value="Genomic_DNA"/>
</dbReference>
<evidence type="ECO:0000313" key="7">
    <source>
        <dbReference type="EMBL" id="TGY87749.1"/>
    </source>
</evidence>
<dbReference type="Pfam" id="PF00440">
    <property type="entry name" value="TetR_N"/>
    <property type="match status" value="2"/>
</dbReference>
<dbReference type="AlphaFoldDB" id="A0A4V3RXU7"/>
<dbReference type="SUPFAM" id="SSF48498">
    <property type="entry name" value="Tetracyclin repressor-like, C-terminal domain"/>
    <property type="match status" value="1"/>
</dbReference>
<keyword evidence="1" id="KW-0805">Transcription regulation</keyword>
<keyword evidence="8" id="KW-1185">Reference proteome</keyword>
<feature type="DNA-binding region" description="H-T-H motif" evidence="4">
    <location>
        <begin position="58"/>
        <end position="77"/>
    </location>
</feature>
<dbReference type="PANTHER" id="PTHR30055:SF234">
    <property type="entry name" value="HTH-TYPE TRANSCRIPTIONAL REGULATOR BETI"/>
    <property type="match status" value="1"/>
</dbReference>
<dbReference type="OrthoDB" id="9779746at2"/>
<sequence length="449" mass="48596">MAEPVRANEGVTQMSVLKPQFPDHGSPFSREQARRRKLDAILSAAAKRFNEQGFADTRLEDVAADLGLTKTSISYYFASKEDLAEAVFREASSFLRDAVAAALDAPGDAGARILALFRAYASQLDSVARRVRGPVAALRDLDALPDAICEQIAGEISGCLAQITRLVAAWNEENGAPLGRAEPASFLILALLDWLGERGNQHRRGSDILADLDVLTDIVAGGLLAKPFGYPAPVPLNLGSNETLAIFDRAARNRMKREAFLKAGSRLFNQKGFGGTSLAEVASVLGVSRGAFYYHIEDKEQFLDQCLERSLNIIEQALSAVDESDLPPAEQLRSVLAELVYLQAAGIEPLLRPGMASVLPAPRRRRHLTRLRTIARRFGDLLAEGAETGELRPVDLGLAEDVLASIVFLNGGYTLAAAGSASSWSLFEDARSATTDYLHLLFHGIGKRQ</sequence>
<evidence type="ECO:0000256" key="2">
    <source>
        <dbReference type="ARBA" id="ARBA00023125"/>
    </source>
</evidence>
<reference evidence="7 8" key="1">
    <citation type="journal article" date="2017" name="Int. J. Syst. Evol. Microbiol.">
        <title>Marinicauda algicola sp. nov., isolated from a marine red alga Rhodosorus marinus.</title>
        <authorList>
            <person name="Jeong S.E."/>
            <person name="Jeon S.H."/>
            <person name="Chun B.H."/>
            <person name="Kim D.W."/>
            <person name="Jeon C.O."/>
        </authorList>
    </citation>
    <scope>NUCLEOTIDE SEQUENCE [LARGE SCALE GENOMIC DNA]</scope>
    <source>
        <strain evidence="7 8">JCM 31718</strain>
    </source>
</reference>
<gene>
    <name evidence="7" type="ORF">E5163_12520</name>
</gene>
<dbReference type="Gene3D" id="1.10.357.10">
    <property type="entry name" value="Tetracycline Repressor, domain 2"/>
    <property type="match status" value="2"/>
</dbReference>
<dbReference type="RefSeq" id="WP_135996530.1">
    <property type="nucleotide sequence ID" value="NZ_CP071057.1"/>
</dbReference>
<feature type="region of interest" description="Disordered" evidence="5">
    <location>
        <begin position="1"/>
        <end position="29"/>
    </location>
</feature>
<dbReference type="Proteomes" id="UP000308054">
    <property type="component" value="Unassembled WGS sequence"/>
</dbReference>
<dbReference type="InterPro" id="IPR001647">
    <property type="entry name" value="HTH_TetR"/>
</dbReference>
<dbReference type="InterPro" id="IPR009057">
    <property type="entry name" value="Homeodomain-like_sf"/>
</dbReference>
<keyword evidence="3" id="KW-0804">Transcription</keyword>
<accession>A0A4V3RXU7</accession>
<dbReference type="InterPro" id="IPR036271">
    <property type="entry name" value="Tet_transcr_reg_TetR-rel_C_sf"/>
</dbReference>
<evidence type="ECO:0000313" key="8">
    <source>
        <dbReference type="Proteomes" id="UP000308054"/>
    </source>
</evidence>
<dbReference type="SUPFAM" id="SSF46689">
    <property type="entry name" value="Homeodomain-like"/>
    <property type="match status" value="2"/>
</dbReference>
<organism evidence="7 8">
    <name type="scientific">Marinicauda algicola</name>
    <dbReference type="NCBI Taxonomy" id="2029849"/>
    <lineage>
        <taxon>Bacteria</taxon>
        <taxon>Pseudomonadati</taxon>
        <taxon>Pseudomonadota</taxon>
        <taxon>Alphaproteobacteria</taxon>
        <taxon>Maricaulales</taxon>
        <taxon>Maricaulaceae</taxon>
        <taxon>Marinicauda</taxon>
    </lineage>
</organism>
<dbReference type="InterPro" id="IPR050109">
    <property type="entry name" value="HTH-type_TetR-like_transc_reg"/>
</dbReference>
<protein>
    <submittedName>
        <fullName evidence="7">TetR/AcrR family transcriptional regulator</fullName>
    </submittedName>
</protein>
<dbReference type="GO" id="GO:0000976">
    <property type="term" value="F:transcription cis-regulatory region binding"/>
    <property type="evidence" value="ECO:0007669"/>
    <property type="project" value="TreeGrafter"/>
</dbReference>
<comment type="caution">
    <text evidence="7">The sequence shown here is derived from an EMBL/GenBank/DDBJ whole genome shotgun (WGS) entry which is preliminary data.</text>
</comment>
<dbReference type="Gene3D" id="1.10.10.60">
    <property type="entry name" value="Homeodomain-like"/>
    <property type="match status" value="1"/>
</dbReference>
<evidence type="ECO:0000259" key="6">
    <source>
        <dbReference type="PROSITE" id="PS50977"/>
    </source>
</evidence>
<feature type="DNA-binding region" description="H-T-H motif" evidence="4">
    <location>
        <begin position="277"/>
        <end position="296"/>
    </location>
</feature>
<name>A0A4V3RXU7_9PROT</name>
<dbReference type="PROSITE" id="PS50977">
    <property type="entry name" value="HTH_TETR_2"/>
    <property type="match status" value="2"/>
</dbReference>
<evidence type="ECO:0000256" key="3">
    <source>
        <dbReference type="ARBA" id="ARBA00023163"/>
    </source>
</evidence>